<evidence type="ECO:0000256" key="1">
    <source>
        <dbReference type="ARBA" id="ARBA00008839"/>
    </source>
</evidence>
<evidence type="ECO:0008006" key="4">
    <source>
        <dbReference type="Google" id="ProtNLM"/>
    </source>
</evidence>
<evidence type="ECO:0000313" key="3">
    <source>
        <dbReference type="Proteomes" id="UP001177670"/>
    </source>
</evidence>
<organism evidence="2 3">
    <name type="scientific">Melipona bicolor</name>
    <dbReference type="NCBI Taxonomy" id="60889"/>
    <lineage>
        <taxon>Eukaryota</taxon>
        <taxon>Metazoa</taxon>
        <taxon>Ecdysozoa</taxon>
        <taxon>Arthropoda</taxon>
        <taxon>Hexapoda</taxon>
        <taxon>Insecta</taxon>
        <taxon>Pterygota</taxon>
        <taxon>Neoptera</taxon>
        <taxon>Endopterygota</taxon>
        <taxon>Hymenoptera</taxon>
        <taxon>Apocrita</taxon>
        <taxon>Aculeata</taxon>
        <taxon>Apoidea</taxon>
        <taxon>Anthophila</taxon>
        <taxon>Apidae</taxon>
        <taxon>Melipona</taxon>
    </lineage>
</organism>
<dbReference type="AlphaFoldDB" id="A0AA40KEJ7"/>
<comment type="caution">
    <text evidence="2">The sequence shown here is derived from an EMBL/GenBank/DDBJ whole genome shotgun (WGS) entry which is preliminary data.</text>
</comment>
<gene>
    <name evidence="2" type="ORF">K0M31_016894</name>
</gene>
<dbReference type="GO" id="GO:0023052">
    <property type="term" value="P:signaling"/>
    <property type="evidence" value="ECO:0007669"/>
    <property type="project" value="InterPro"/>
</dbReference>
<dbReference type="EMBL" id="JAHYIQ010000054">
    <property type="protein sequence ID" value="KAK1117197.1"/>
    <property type="molecule type" value="Genomic_DNA"/>
</dbReference>
<dbReference type="PANTHER" id="PTHR12353">
    <property type="entry name" value="DISKS LARGE-ASSOCIATED PROTEIN DAP SAP90/PSD-95-ASSOCIATED PROTEIN"/>
    <property type="match status" value="1"/>
</dbReference>
<keyword evidence="3" id="KW-1185">Reference proteome</keyword>
<reference evidence="2" key="1">
    <citation type="submission" date="2021-10" db="EMBL/GenBank/DDBJ databases">
        <title>Melipona bicolor Genome sequencing and assembly.</title>
        <authorList>
            <person name="Araujo N.S."/>
            <person name="Arias M.C."/>
        </authorList>
    </citation>
    <scope>NUCLEOTIDE SEQUENCE</scope>
    <source>
        <strain evidence="2">USP_2M_L1-L4_2017</strain>
        <tissue evidence="2">Whole body</tissue>
    </source>
</reference>
<comment type="similarity">
    <text evidence="1">Belongs to the SAPAP family.</text>
</comment>
<dbReference type="Proteomes" id="UP001177670">
    <property type="component" value="Unassembled WGS sequence"/>
</dbReference>
<dbReference type="PANTHER" id="PTHR12353:SF1">
    <property type="entry name" value="DISKS LARGE-ASSOCIATED PROTEIN 5"/>
    <property type="match status" value="1"/>
</dbReference>
<dbReference type="Pfam" id="PF03359">
    <property type="entry name" value="GKAP"/>
    <property type="match status" value="1"/>
</dbReference>
<name>A0AA40KEJ7_9HYME</name>
<sequence length="626" mass="72770">MANNSEIYNTSVREASFSSNKNESSISAQSNSSSTPIIFSPYVVFSRGKSNARKEQQLKRSLSFGRSSSDEDIPTKDTVMKILNISVEEEERTAQYFHFLLNRETDRLVELCKKWTKIQTEPEITEVGQYEINETIEQTNLLINKKFGRFCRLVTDCEIGKGKMLVTCKDLQGFWDMMYMDIKNCDLQFEKLEKLRSQDWKEENALVNRSFTKKIRNILVKRKKKMAERIKKNKESNQHLTSKINNKYQRNISPSIKHKIKSIFVGSNENELIKCRRSCPLKNSYPITTYDKIFKTPEVQLDDSISYINSNQTPGRSILKQPKNSTETKCRIRSTNKVNFDDHIALNEIPTDEETQIRLNLAAALLRIDNFDLDSSDEVKIGTNRKLFDNISPNEYEDDVKQNLQDNKITSVQAQTAIPLQESNKDFNISQRRSMRKQNSQDENSVTLDQNMSLNISTSIPIKKDKSILNLNTLSQKHVPTSNKNEISSCDESIKVLRNRTIISMDTPINKRKSYRKVYAQETELEHKENESPLEKKTRKSSFKININNCEKMDIDENNSSKKRSIRNIKFLENENYEERNRSTLPRTPLAKRCKTYSNKFIPKENSVSSEMQVTQHLMKSRNKKI</sequence>
<evidence type="ECO:0000313" key="2">
    <source>
        <dbReference type="EMBL" id="KAK1117197.1"/>
    </source>
</evidence>
<dbReference type="InterPro" id="IPR005026">
    <property type="entry name" value="SAPAP"/>
</dbReference>
<accession>A0AA40KEJ7</accession>
<protein>
    <recommendedName>
        <fullName evidence="4">Disks large-associated protein 5</fullName>
    </recommendedName>
</protein>
<proteinExistence type="inferred from homology"/>